<keyword evidence="9 14" id="KW-0012">Acyltransferase</keyword>
<evidence type="ECO:0000256" key="3">
    <source>
        <dbReference type="ARBA" id="ARBA00022490"/>
    </source>
</evidence>
<feature type="active site" evidence="14">
    <location>
        <position position="113"/>
    </location>
</feature>
<dbReference type="Gene3D" id="3.40.47.10">
    <property type="match status" value="1"/>
</dbReference>
<dbReference type="EMBL" id="WXEX01000008">
    <property type="protein sequence ID" value="MZP43546.1"/>
    <property type="molecule type" value="Genomic_DNA"/>
</dbReference>
<feature type="domain" description="Beta-ketoacyl-[acyl-carrier-protein] synthase III C-terminal" evidence="15">
    <location>
        <begin position="236"/>
        <end position="325"/>
    </location>
</feature>
<dbReference type="UniPathway" id="UPA00094"/>
<evidence type="ECO:0000256" key="10">
    <source>
        <dbReference type="ARBA" id="ARBA00051096"/>
    </source>
</evidence>
<comment type="catalytic activity">
    <reaction evidence="12">
        <text>2-methylpropanoyl-CoA + malonyl-[ACP] + H(+) = 4-methyl-3-oxopentanoyl-[ACP] + CO2 + CoA</text>
        <dbReference type="Rhea" id="RHEA:42268"/>
        <dbReference type="Rhea" id="RHEA-COMP:9623"/>
        <dbReference type="Rhea" id="RHEA-COMP:9940"/>
        <dbReference type="ChEBI" id="CHEBI:15378"/>
        <dbReference type="ChEBI" id="CHEBI:16526"/>
        <dbReference type="ChEBI" id="CHEBI:57287"/>
        <dbReference type="ChEBI" id="CHEBI:57338"/>
        <dbReference type="ChEBI" id="CHEBI:78449"/>
        <dbReference type="ChEBI" id="CHEBI:78820"/>
        <dbReference type="EC" id="2.3.1.300"/>
    </reaction>
    <physiologicalReaction direction="left-to-right" evidence="12">
        <dbReference type="Rhea" id="RHEA:42269"/>
    </physiologicalReaction>
</comment>
<keyword evidence="18" id="KW-1185">Reference proteome</keyword>
<dbReference type="HAMAP" id="MF_01815">
    <property type="entry name" value="FabH"/>
    <property type="match status" value="1"/>
</dbReference>
<reference evidence="17 18" key="1">
    <citation type="submission" date="2020-01" db="EMBL/GenBank/DDBJ databases">
        <title>Whole genome sequence of Heliobacterium gestii DSM 11169.</title>
        <authorList>
            <person name="Kyndt J.A."/>
            <person name="Meyer T.E."/>
        </authorList>
    </citation>
    <scope>NUCLEOTIDE SEQUENCE [LARGE SCALE GENOMIC DNA]</scope>
    <source>
        <strain evidence="17 18">DSM 11169</strain>
    </source>
</reference>
<dbReference type="FunFam" id="3.40.47.10:FF:000004">
    <property type="entry name" value="3-oxoacyl-[acyl-carrier-protein] synthase 3"/>
    <property type="match status" value="1"/>
</dbReference>
<name>A0A845LL27_HELGE</name>
<dbReference type="InterPro" id="IPR013747">
    <property type="entry name" value="ACP_syn_III_C"/>
</dbReference>
<evidence type="ECO:0000256" key="11">
    <source>
        <dbReference type="ARBA" id="ARBA00052407"/>
    </source>
</evidence>
<dbReference type="PANTHER" id="PTHR34069">
    <property type="entry name" value="3-OXOACYL-[ACYL-CARRIER-PROTEIN] SYNTHASE 3"/>
    <property type="match status" value="1"/>
</dbReference>
<dbReference type="NCBIfam" id="NF006829">
    <property type="entry name" value="PRK09352.1"/>
    <property type="match status" value="1"/>
</dbReference>
<dbReference type="SUPFAM" id="SSF53901">
    <property type="entry name" value="Thiolase-like"/>
    <property type="match status" value="1"/>
</dbReference>
<feature type="active site" evidence="14">
    <location>
        <position position="252"/>
    </location>
</feature>
<evidence type="ECO:0000259" key="16">
    <source>
        <dbReference type="Pfam" id="PF08545"/>
    </source>
</evidence>
<dbReference type="InterPro" id="IPR013751">
    <property type="entry name" value="ACP_syn_III_N"/>
</dbReference>
<organism evidence="17 18">
    <name type="scientific">Heliomicrobium gestii</name>
    <name type="common">Heliobacterium gestii</name>
    <dbReference type="NCBI Taxonomy" id="2699"/>
    <lineage>
        <taxon>Bacteria</taxon>
        <taxon>Bacillati</taxon>
        <taxon>Bacillota</taxon>
        <taxon>Clostridia</taxon>
        <taxon>Eubacteriales</taxon>
        <taxon>Heliobacteriaceae</taxon>
        <taxon>Heliomicrobium</taxon>
    </lineage>
</organism>
<dbReference type="Pfam" id="PF08545">
    <property type="entry name" value="ACP_syn_III"/>
    <property type="match status" value="1"/>
</dbReference>
<comment type="subcellular location">
    <subcellularLocation>
        <location evidence="14">Cytoplasm</location>
    </subcellularLocation>
</comment>
<evidence type="ECO:0000256" key="8">
    <source>
        <dbReference type="ARBA" id="ARBA00023160"/>
    </source>
</evidence>
<protein>
    <recommendedName>
        <fullName evidence="14">Beta-ketoacyl-[acyl-carrier-protein] synthase III</fullName>
        <shortName evidence="14">Beta-ketoacyl-ACP synthase III</shortName>
        <shortName evidence="14">KAS III</shortName>
        <ecNumber evidence="14">2.3.1.180</ecNumber>
    </recommendedName>
    <alternativeName>
        <fullName evidence="14">3-oxoacyl-[acyl-carrier-protein] synthase 3</fullName>
    </alternativeName>
    <alternativeName>
        <fullName evidence="14">3-oxoacyl-[acyl-carrier-protein] synthase III</fullName>
    </alternativeName>
</protein>
<dbReference type="GO" id="GO:0033818">
    <property type="term" value="F:beta-ketoacyl-acyl-carrier-protein synthase III activity"/>
    <property type="evidence" value="ECO:0007669"/>
    <property type="project" value="UniProtKB-UniRule"/>
</dbReference>
<evidence type="ECO:0000256" key="1">
    <source>
        <dbReference type="ARBA" id="ARBA00005194"/>
    </source>
</evidence>
<dbReference type="InterPro" id="IPR016039">
    <property type="entry name" value="Thiolase-like"/>
</dbReference>
<feature type="domain" description="Beta-ketoacyl-[acyl-carrier-protein] synthase III N-terminal" evidence="16">
    <location>
        <begin position="107"/>
        <end position="184"/>
    </location>
</feature>
<comment type="domain">
    <text evidence="14">The last Arg residue of the ACP-binding site is essential for the weak association between ACP/AcpP and FabH.</text>
</comment>
<evidence type="ECO:0000256" key="5">
    <source>
        <dbReference type="ARBA" id="ARBA00022679"/>
    </source>
</evidence>
<evidence type="ECO:0000256" key="13">
    <source>
        <dbReference type="ARBA" id="ARBA00052985"/>
    </source>
</evidence>
<evidence type="ECO:0000313" key="18">
    <source>
        <dbReference type="Proteomes" id="UP000471031"/>
    </source>
</evidence>
<accession>A0A845LL27</accession>
<evidence type="ECO:0000256" key="7">
    <source>
        <dbReference type="ARBA" id="ARBA00023098"/>
    </source>
</evidence>
<comment type="catalytic activity">
    <reaction evidence="11">
        <text>(2S)-2-methylbutanoyl-CoA + malonyl-[ACP] + H(+) = (4S)-4-methyl-3-oxohexanoyl-[ACP] + CO2 + CoA</text>
        <dbReference type="Rhea" id="RHEA:42276"/>
        <dbReference type="Rhea" id="RHEA-COMP:9623"/>
        <dbReference type="Rhea" id="RHEA-COMP:17148"/>
        <dbReference type="ChEBI" id="CHEBI:15378"/>
        <dbReference type="ChEBI" id="CHEBI:16526"/>
        <dbReference type="ChEBI" id="CHEBI:57287"/>
        <dbReference type="ChEBI" id="CHEBI:78449"/>
        <dbReference type="ChEBI" id="CHEBI:88166"/>
        <dbReference type="ChEBI" id="CHEBI:167462"/>
        <dbReference type="EC" id="2.3.1.300"/>
    </reaction>
    <physiologicalReaction direction="left-to-right" evidence="11">
        <dbReference type="Rhea" id="RHEA:42277"/>
    </physiologicalReaction>
</comment>
<comment type="caution">
    <text evidence="17">The sequence shown here is derived from an EMBL/GenBank/DDBJ whole genome shotgun (WGS) entry which is preliminary data.</text>
</comment>
<evidence type="ECO:0000313" key="17">
    <source>
        <dbReference type="EMBL" id="MZP43546.1"/>
    </source>
</evidence>
<evidence type="ECO:0000256" key="4">
    <source>
        <dbReference type="ARBA" id="ARBA00022516"/>
    </source>
</evidence>
<proteinExistence type="inferred from homology"/>
<evidence type="ECO:0000256" key="12">
    <source>
        <dbReference type="ARBA" id="ARBA00052467"/>
    </source>
</evidence>
<dbReference type="Pfam" id="PF08541">
    <property type="entry name" value="ACP_syn_III_C"/>
    <property type="match status" value="1"/>
</dbReference>
<dbReference type="InterPro" id="IPR004655">
    <property type="entry name" value="FabH"/>
</dbReference>
<evidence type="ECO:0000256" key="9">
    <source>
        <dbReference type="ARBA" id="ARBA00023315"/>
    </source>
</evidence>
<feature type="active site" evidence="14">
    <location>
        <position position="282"/>
    </location>
</feature>
<dbReference type="GO" id="GO:0006633">
    <property type="term" value="P:fatty acid biosynthetic process"/>
    <property type="evidence" value="ECO:0007669"/>
    <property type="project" value="UniProtKB-UniRule"/>
</dbReference>
<evidence type="ECO:0000256" key="14">
    <source>
        <dbReference type="HAMAP-Rule" id="MF_01815"/>
    </source>
</evidence>
<evidence type="ECO:0000259" key="15">
    <source>
        <dbReference type="Pfam" id="PF08541"/>
    </source>
</evidence>
<keyword evidence="6 14" id="KW-0276">Fatty acid metabolism</keyword>
<comment type="catalytic activity">
    <reaction evidence="13">
        <text>3-methylbutanoyl-CoA + malonyl-[ACP] + H(+) = 5-methyl-3-oxohexanoyl-[ACP] + CO2 + CoA</text>
        <dbReference type="Rhea" id="RHEA:42272"/>
        <dbReference type="Rhea" id="RHEA-COMP:9623"/>
        <dbReference type="Rhea" id="RHEA-COMP:9941"/>
        <dbReference type="ChEBI" id="CHEBI:15378"/>
        <dbReference type="ChEBI" id="CHEBI:16526"/>
        <dbReference type="ChEBI" id="CHEBI:57287"/>
        <dbReference type="ChEBI" id="CHEBI:57345"/>
        <dbReference type="ChEBI" id="CHEBI:78449"/>
        <dbReference type="ChEBI" id="CHEBI:78822"/>
        <dbReference type="EC" id="2.3.1.300"/>
    </reaction>
    <physiologicalReaction direction="left-to-right" evidence="13">
        <dbReference type="Rhea" id="RHEA:42273"/>
    </physiologicalReaction>
</comment>
<keyword evidence="4 14" id="KW-0444">Lipid biosynthesis</keyword>
<comment type="pathway">
    <text evidence="1 14">Lipid metabolism; fatty acid biosynthesis.</text>
</comment>
<dbReference type="OrthoDB" id="9815506at2"/>
<dbReference type="EC" id="2.3.1.180" evidence="14"/>
<comment type="function">
    <text evidence="14">Catalyzes the condensation reaction of fatty acid synthesis by the addition to an acyl acceptor of two carbons from malonyl-ACP. Catalyzes the first condensation reaction which initiates fatty acid synthesis and may therefore play a role in governing the total rate of fatty acid production. Possesses both acetoacetyl-ACP synthase and acetyl transacylase activities. Its substrate specificity determines the biosynthesis of branched-chain and/or straight-chain of fatty acids.</text>
</comment>
<keyword evidence="7 14" id="KW-0443">Lipid metabolism</keyword>
<keyword evidence="3 14" id="KW-0963">Cytoplasm</keyword>
<evidence type="ECO:0000256" key="2">
    <source>
        <dbReference type="ARBA" id="ARBA00008642"/>
    </source>
</evidence>
<keyword evidence="5 14" id="KW-0808">Transferase</keyword>
<dbReference type="PANTHER" id="PTHR34069:SF2">
    <property type="entry name" value="BETA-KETOACYL-[ACYL-CARRIER-PROTEIN] SYNTHASE III"/>
    <property type="match status" value="1"/>
</dbReference>
<dbReference type="CDD" id="cd00830">
    <property type="entry name" value="KAS_III"/>
    <property type="match status" value="1"/>
</dbReference>
<keyword evidence="8 14" id="KW-0275">Fatty acid biosynthesis</keyword>
<evidence type="ECO:0000256" key="6">
    <source>
        <dbReference type="ARBA" id="ARBA00022832"/>
    </source>
</evidence>
<gene>
    <name evidence="14 17" type="primary">fabH</name>
    <name evidence="17" type="ORF">GTO89_10890</name>
</gene>
<dbReference type="Proteomes" id="UP000471031">
    <property type="component" value="Unassembled WGS sequence"/>
</dbReference>
<dbReference type="GO" id="GO:0044550">
    <property type="term" value="P:secondary metabolite biosynthetic process"/>
    <property type="evidence" value="ECO:0007669"/>
    <property type="project" value="TreeGrafter"/>
</dbReference>
<keyword evidence="14" id="KW-0511">Multifunctional enzyme</keyword>
<dbReference type="GO" id="GO:0004315">
    <property type="term" value="F:3-oxoacyl-[acyl-carrier-protein] synthase activity"/>
    <property type="evidence" value="ECO:0007669"/>
    <property type="project" value="InterPro"/>
</dbReference>
<dbReference type="AlphaFoldDB" id="A0A845LL27"/>
<feature type="region of interest" description="ACP-binding" evidence="14">
    <location>
        <begin position="253"/>
        <end position="257"/>
    </location>
</feature>
<dbReference type="GO" id="GO:0005737">
    <property type="term" value="C:cytoplasm"/>
    <property type="evidence" value="ECO:0007669"/>
    <property type="project" value="UniProtKB-SubCell"/>
</dbReference>
<sequence length="330" mass="34845">MKKVGILGTGSYLPERIMTNKEFESMVETNDEWIVTRTGIRERHVAAPEEAVSDLAAVAGARALEAAGVAPEDVDLVIVGSCTFDAFLPASACLAAEKMGARKAAAFDLETACTSFIYGCAVGAQFIATGMYRHVLVIGAEVLSKFMNYGDRNTCVLFGDGAGAALLGPVEEGGFQAFHLGADGSGGELITVPAGGSRRPASAATIEAGDHFVKMNGKEVYKFAVRVIGEASQKSLDTAGWQQEEIDMLIPHQANLRIIESAAKKLGLSMEKVAVNLDRCGNMSAASIPVALDEVVRAGKVQAGDRLLLVGFGSGLTWGSMAIEWNRRQQ</sequence>
<comment type="subunit">
    <text evidence="14">Homodimer.</text>
</comment>
<dbReference type="NCBIfam" id="TIGR00747">
    <property type="entry name" value="fabH"/>
    <property type="match status" value="1"/>
</dbReference>
<comment type="catalytic activity">
    <reaction evidence="10">
        <text>malonyl-[ACP] + acetyl-CoA + H(+) = 3-oxobutanoyl-[ACP] + CO2 + CoA</text>
        <dbReference type="Rhea" id="RHEA:12080"/>
        <dbReference type="Rhea" id="RHEA-COMP:9623"/>
        <dbReference type="Rhea" id="RHEA-COMP:9625"/>
        <dbReference type="ChEBI" id="CHEBI:15378"/>
        <dbReference type="ChEBI" id="CHEBI:16526"/>
        <dbReference type="ChEBI" id="CHEBI:57287"/>
        <dbReference type="ChEBI" id="CHEBI:57288"/>
        <dbReference type="ChEBI" id="CHEBI:78449"/>
        <dbReference type="ChEBI" id="CHEBI:78450"/>
        <dbReference type="EC" id="2.3.1.180"/>
    </reaction>
    <physiologicalReaction direction="left-to-right" evidence="10">
        <dbReference type="Rhea" id="RHEA:12081"/>
    </physiologicalReaction>
</comment>
<comment type="similarity">
    <text evidence="2 14">Belongs to the thiolase-like superfamily. FabH family.</text>
</comment>